<keyword evidence="7 10" id="KW-0100">Branched-chain amino acid biosynthesis</keyword>
<dbReference type="EC" id="2.6.1.42" evidence="10"/>
<dbReference type="Proteomes" id="UP000054558">
    <property type="component" value="Unassembled WGS sequence"/>
</dbReference>
<evidence type="ECO:0000313" key="12">
    <source>
        <dbReference type="Proteomes" id="UP000054558"/>
    </source>
</evidence>
<comment type="catalytic activity">
    <reaction evidence="10">
        <text>L-isoleucine + 2-oxoglutarate = (S)-3-methyl-2-oxopentanoate + L-glutamate</text>
        <dbReference type="Rhea" id="RHEA:24801"/>
        <dbReference type="ChEBI" id="CHEBI:16810"/>
        <dbReference type="ChEBI" id="CHEBI:29985"/>
        <dbReference type="ChEBI" id="CHEBI:35146"/>
        <dbReference type="ChEBI" id="CHEBI:58045"/>
        <dbReference type="EC" id="2.6.1.42"/>
    </reaction>
</comment>
<dbReference type="FunFam" id="3.30.470.10:FF:000002">
    <property type="entry name" value="Branched-chain-amino-acid aminotransferase"/>
    <property type="match status" value="1"/>
</dbReference>
<dbReference type="STRING" id="105231.A0A1Y1HPR8"/>
<dbReference type="GO" id="GO:0008652">
    <property type="term" value="P:amino acid biosynthetic process"/>
    <property type="evidence" value="ECO:0007669"/>
    <property type="project" value="UniProtKB-KW"/>
</dbReference>
<evidence type="ECO:0000256" key="10">
    <source>
        <dbReference type="RuleBase" id="RU004517"/>
    </source>
</evidence>
<dbReference type="Pfam" id="PF01063">
    <property type="entry name" value="Aminotran_4"/>
    <property type="match status" value="1"/>
</dbReference>
<keyword evidence="3 10" id="KW-0032">Aminotransferase</keyword>
<dbReference type="GO" id="GO:0009082">
    <property type="term" value="P:branched-chain amino acid biosynthetic process"/>
    <property type="evidence" value="ECO:0007669"/>
    <property type="project" value="UniProtKB-KW"/>
</dbReference>
<keyword evidence="5 10" id="KW-0808">Transferase</keyword>
<accession>A0A1Y1HPR8</accession>
<evidence type="ECO:0000256" key="1">
    <source>
        <dbReference type="ARBA" id="ARBA00001933"/>
    </source>
</evidence>
<name>A0A1Y1HPR8_KLENI</name>
<evidence type="ECO:0000256" key="9">
    <source>
        <dbReference type="RuleBase" id="RU004516"/>
    </source>
</evidence>
<protein>
    <recommendedName>
        <fullName evidence="10">Branched-chain-amino-acid aminotransferase</fullName>
        <ecNumber evidence="10">2.6.1.42</ecNumber>
    </recommendedName>
</protein>
<dbReference type="InterPro" id="IPR018300">
    <property type="entry name" value="Aminotrans_IV_CS"/>
</dbReference>
<dbReference type="GO" id="GO:0052655">
    <property type="term" value="F:L-valine-2-oxoglutarate transaminase activity"/>
    <property type="evidence" value="ECO:0007669"/>
    <property type="project" value="RHEA"/>
</dbReference>
<dbReference type="EMBL" id="DF236953">
    <property type="protein sequence ID" value="GAQ77818.1"/>
    <property type="molecule type" value="Genomic_DNA"/>
</dbReference>
<evidence type="ECO:0000256" key="3">
    <source>
        <dbReference type="ARBA" id="ARBA00022576"/>
    </source>
</evidence>
<dbReference type="PANTHER" id="PTHR11825:SF44">
    <property type="entry name" value="BRANCHED-CHAIN-AMINO-ACID AMINOTRANSFERASE"/>
    <property type="match status" value="1"/>
</dbReference>
<gene>
    <name evidence="11" type="ORF">KFL_000040200</name>
</gene>
<evidence type="ECO:0000256" key="4">
    <source>
        <dbReference type="ARBA" id="ARBA00022605"/>
    </source>
</evidence>
<comment type="catalytic activity">
    <reaction evidence="10">
        <text>L-valine + 2-oxoglutarate = 3-methyl-2-oxobutanoate + L-glutamate</text>
        <dbReference type="Rhea" id="RHEA:24813"/>
        <dbReference type="ChEBI" id="CHEBI:11851"/>
        <dbReference type="ChEBI" id="CHEBI:16810"/>
        <dbReference type="ChEBI" id="CHEBI:29985"/>
        <dbReference type="ChEBI" id="CHEBI:57762"/>
        <dbReference type="EC" id="2.6.1.42"/>
    </reaction>
</comment>
<keyword evidence="6 9" id="KW-0663">Pyridoxal phosphate</keyword>
<dbReference type="Gene3D" id="3.20.10.10">
    <property type="entry name" value="D-amino Acid Aminotransferase, subunit A, domain 2"/>
    <property type="match status" value="1"/>
</dbReference>
<evidence type="ECO:0000313" key="11">
    <source>
        <dbReference type="EMBL" id="GAQ77818.1"/>
    </source>
</evidence>
<comment type="catalytic activity">
    <reaction evidence="10">
        <text>L-leucine + 2-oxoglutarate = 4-methyl-2-oxopentanoate + L-glutamate</text>
        <dbReference type="Rhea" id="RHEA:18321"/>
        <dbReference type="ChEBI" id="CHEBI:16810"/>
        <dbReference type="ChEBI" id="CHEBI:17865"/>
        <dbReference type="ChEBI" id="CHEBI:29985"/>
        <dbReference type="ChEBI" id="CHEBI:57427"/>
        <dbReference type="EC" id="2.6.1.42"/>
    </reaction>
</comment>
<dbReference type="InterPro" id="IPR005786">
    <property type="entry name" value="B_amino_transII"/>
</dbReference>
<evidence type="ECO:0000256" key="7">
    <source>
        <dbReference type="ARBA" id="ARBA00023304"/>
    </source>
</evidence>
<evidence type="ECO:0000256" key="5">
    <source>
        <dbReference type="ARBA" id="ARBA00022679"/>
    </source>
</evidence>
<evidence type="ECO:0000256" key="8">
    <source>
        <dbReference type="RuleBase" id="RU004106"/>
    </source>
</evidence>
<dbReference type="NCBIfam" id="NF009897">
    <property type="entry name" value="PRK13357.1"/>
    <property type="match status" value="1"/>
</dbReference>
<dbReference type="InterPro" id="IPR043132">
    <property type="entry name" value="BCAT-like_C"/>
</dbReference>
<dbReference type="CDD" id="cd01557">
    <property type="entry name" value="BCAT_beta_family"/>
    <property type="match status" value="1"/>
</dbReference>
<dbReference type="InterPro" id="IPR033939">
    <property type="entry name" value="BCAT_family"/>
</dbReference>
<organism evidence="11 12">
    <name type="scientific">Klebsormidium nitens</name>
    <name type="common">Green alga</name>
    <name type="synonym">Ulothrix nitens</name>
    <dbReference type="NCBI Taxonomy" id="105231"/>
    <lineage>
        <taxon>Eukaryota</taxon>
        <taxon>Viridiplantae</taxon>
        <taxon>Streptophyta</taxon>
        <taxon>Klebsormidiophyceae</taxon>
        <taxon>Klebsormidiales</taxon>
        <taxon>Klebsormidiaceae</taxon>
        <taxon>Klebsormidium</taxon>
    </lineage>
</organism>
<dbReference type="PROSITE" id="PS00770">
    <property type="entry name" value="AA_TRANSFER_CLASS_4"/>
    <property type="match status" value="1"/>
</dbReference>
<dbReference type="InterPro" id="IPR001544">
    <property type="entry name" value="Aminotrans_IV"/>
</dbReference>
<dbReference type="GO" id="GO:0052654">
    <property type="term" value="F:L-leucine-2-oxoglutarate transaminase activity"/>
    <property type="evidence" value="ECO:0007669"/>
    <property type="project" value="RHEA"/>
</dbReference>
<keyword evidence="4 10" id="KW-0028">Amino-acid biosynthesis</keyword>
<proteinExistence type="inferred from homology"/>
<dbReference type="PANTHER" id="PTHR11825">
    <property type="entry name" value="SUBGROUP IIII AMINOTRANSFERASE"/>
    <property type="match status" value="1"/>
</dbReference>
<dbReference type="GO" id="GO:0052656">
    <property type="term" value="F:L-isoleucine-2-oxoglutarate transaminase activity"/>
    <property type="evidence" value="ECO:0007669"/>
    <property type="project" value="RHEA"/>
</dbReference>
<dbReference type="InterPro" id="IPR036038">
    <property type="entry name" value="Aminotransferase-like"/>
</dbReference>
<sequence length="467" mass="50937">MLTTRLRSAVRAASGTLSHIRAATLCPCEDAIPSTSDSAPVGSAEGFRLYSGTAPLFMRAGGRLDVSAVAAAIEDADGLASIRSEDLVVNRTTTPKPKPALSELLFGRIMTDHMLQAAWNVNTGWSAPSIDPLAPLQLHPAAQVLHYGIECFEGMKAYMGVDGRIRMFRPDKNMDRLARSAQRLNLPDFEKVEYLECIKELLRVERDWLPDKEGFSLYLRPTYIATTPTLGIAPPSAALLYTIISPVGPYFPTGVKPIKLFVDTRHARAWPGGVGDCKVGGNYASTIRPQVQAAALGCQQVLYVLDNGAEGDGIVGESGAMNVFFLWRRKDGKKELVTPPLDGMILPGVTRDTVLSLVRSWSEFEVAERPIRWREIEAAVAENRMLEMFGTGTAVIIQPISTLLKSDGTALTVPFDSAETSRWIDRKPGTTYGAQKEPTTSLAGRLMRTIMDVQYGHTDSPWSVPVS</sequence>
<reference evidence="11 12" key="1">
    <citation type="journal article" date="2014" name="Nat. Commun.">
        <title>Klebsormidium flaccidum genome reveals primary factors for plant terrestrial adaptation.</title>
        <authorList>
            <person name="Hori K."/>
            <person name="Maruyama F."/>
            <person name="Fujisawa T."/>
            <person name="Togashi T."/>
            <person name="Yamamoto N."/>
            <person name="Seo M."/>
            <person name="Sato S."/>
            <person name="Yamada T."/>
            <person name="Mori H."/>
            <person name="Tajima N."/>
            <person name="Moriyama T."/>
            <person name="Ikeuchi M."/>
            <person name="Watanabe M."/>
            <person name="Wada H."/>
            <person name="Kobayashi K."/>
            <person name="Saito M."/>
            <person name="Masuda T."/>
            <person name="Sasaki-Sekimoto Y."/>
            <person name="Mashiguchi K."/>
            <person name="Awai K."/>
            <person name="Shimojima M."/>
            <person name="Masuda S."/>
            <person name="Iwai M."/>
            <person name="Nobusawa T."/>
            <person name="Narise T."/>
            <person name="Kondo S."/>
            <person name="Saito H."/>
            <person name="Sato R."/>
            <person name="Murakawa M."/>
            <person name="Ihara Y."/>
            <person name="Oshima-Yamada Y."/>
            <person name="Ohtaka K."/>
            <person name="Satoh M."/>
            <person name="Sonobe K."/>
            <person name="Ishii M."/>
            <person name="Ohtani R."/>
            <person name="Kanamori-Sato M."/>
            <person name="Honoki R."/>
            <person name="Miyazaki D."/>
            <person name="Mochizuki H."/>
            <person name="Umetsu J."/>
            <person name="Higashi K."/>
            <person name="Shibata D."/>
            <person name="Kamiya Y."/>
            <person name="Sato N."/>
            <person name="Nakamura Y."/>
            <person name="Tabata S."/>
            <person name="Ida S."/>
            <person name="Kurokawa K."/>
            <person name="Ohta H."/>
        </authorList>
    </citation>
    <scope>NUCLEOTIDE SEQUENCE [LARGE SCALE GENOMIC DNA]</scope>
    <source>
        <strain evidence="11 12">NIES-2285</strain>
    </source>
</reference>
<dbReference type="NCBIfam" id="TIGR01123">
    <property type="entry name" value="ilvE_II"/>
    <property type="match status" value="1"/>
</dbReference>
<evidence type="ECO:0000256" key="6">
    <source>
        <dbReference type="ARBA" id="ARBA00022898"/>
    </source>
</evidence>
<keyword evidence="12" id="KW-1185">Reference proteome</keyword>
<dbReference type="InterPro" id="IPR043131">
    <property type="entry name" value="BCAT-like_N"/>
</dbReference>
<dbReference type="AlphaFoldDB" id="A0A1Y1HPR8"/>
<dbReference type="OrthoDB" id="1732691at2759"/>
<dbReference type="OMA" id="WLGLTQC"/>
<dbReference type="SUPFAM" id="SSF56752">
    <property type="entry name" value="D-aminoacid aminotransferase-like PLP-dependent enzymes"/>
    <property type="match status" value="1"/>
</dbReference>
<comment type="cofactor">
    <cofactor evidence="1 9">
        <name>pyridoxal 5'-phosphate</name>
        <dbReference type="ChEBI" id="CHEBI:597326"/>
    </cofactor>
</comment>
<comment type="similarity">
    <text evidence="2 8">Belongs to the class-IV pyridoxal-phosphate-dependent aminotransferase family.</text>
</comment>
<dbReference type="Gene3D" id="3.30.470.10">
    <property type="match status" value="1"/>
</dbReference>
<evidence type="ECO:0000256" key="2">
    <source>
        <dbReference type="ARBA" id="ARBA00009320"/>
    </source>
</evidence>